<protein>
    <recommendedName>
        <fullName evidence="4">Nucleoside transporter</fullName>
    </recommendedName>
</protein>
<dbReference type="Gene3D" id="1.10.4160.10">
    <property type="entry name" value="Hydantoin permease"/>
    <property type="match status" value="1"/>
</dbReference>
<dbReference type="PATRIC" id="fig|1813736.3.peg.2084"/>
<proteinExistence type="predicted"/>
<keyword evidence="1" id="KW-1133">Transmembrane helix</keyword>
<dbReference type="PANTHER" id="PTHR30569:SF0">
    <property type="entry name" value="CYTOSINE PERMEASE"/>
    <property type="match status" value="1"/>
</dbReference>
<feature type="transmembrane region" description="Helical" evidence="1">
    <location>
        <begin position="359"/>
        <end position="379"/>
    </location>
</feature>
<evidence type="ECO:0000256" key="1">
    <source>
        <dbReference type="SAM" id="Phobius"/>
    </source>
</evidence>
<evidence type="ECO:0000313" key="2">
    <source>
        <dbReference type="EMBL" id="AMY08781.1"/>
    </source>
</evidence>
<reference evidence="3" key="2">
    <citation type="submission" date="2016-04" db="EMBL/GenBank/DDBJ databases">
        <title>First Complete Genome Sequence of a Subdivision 6 Acidobacterium.</title>
        <authorList>
            <person name="Huang S."/>
            <person name="Vieira S."/>
            <person name="Bunk B."/>
            <person name="Riedel T."/>
            <person name="Sproeer C."/>
            <person name="Overmann J."/>
        </authorList>
    </citation>
    <scope>NUCLEOTIDE SEQUENCE [LARGE SCALE GENOMIC DNA]</scope>
    <source>
        <strain evidence="3">DSM 100886 HEG_-6_39</strain>
    </source>
</reference>
<feature type="transmembrane region" description="Helical" evidence="1">
    <location>
        <begin position="192"/>
        <end position="210"/>
    </location>
</feature>
<feature type="transmembrane region" description="Helical" evidence="1">
    <location>
        <begin position="448"/>
        <end position="471"/>
    </location>
</feature>
<feature type="transmembrane region" description="Helical" evidence="1">
    <location>
        <begin position="159"/>
        <end position="180"/>
    </location>
</feature>
<dbReference type="EMBL" id="CP015136">
    <property type="protein sequence ID" value="AMY08781.1"/>
    <property type="molecule type" value="Genomic_DNA"/>
</dbReference>
<gene>
    <name evidence="2" type="ORF">LuPra_01986</name>
</gene>
<dbReference type="GO" id="GO:0015209">
    <property type="term" value="F:cytosine transmembrane transporter activity"/>
    <property type="evidence" value="ECO:0007669"/>
    <property type="project" value="InterPro"/>
</dbReference>
<dbReference type="STRING" id="1855912.LuPra_01986"/>
<evidence type="ECO:0000313" key="3">
    <source>
        <dbReference type="Proteomes" id="UP000076079"/>
    </source>
</evidence>
<dbReference type="InterPro" id="IPR030191">
    <property type="entry name" value="CodB"/>
</dbReference>
<dbReference type="Proteomes" id="UP000076079">
    <property type="component" value="Chromosome"/>
</dbReference>
<feature type="transmembrane region" description="Helical" evidence="1">
    <location>
        <begin position="242"/>
        <end position="262"/>
    </location>
</feature>
<feature type="transmembrane region" description="Helical" evidence="1">
    <location>
        <begin position="509"/>
        <end position="526"/>
    </location>
</feature>
<keyword evidence="3" id="KW-1185">Reference proteome</keyword>
<feature type="transmembrane region" description="Helical" evidence="1">
    <location>
        <begin position="385"/>
        <end position="402"/>
    </location>
</feature>
<keyword evidence="1" id="KW-0472">Membrane</keyword>
<keyword evidence="1" id="KW-0812">Transmembrane</keyword>
<name>A0A143PJW3_LUTPR</name>
<evidence type="ECO:0008006" key="4">
    <source>
        <dbReference type="Google" id="ProtNLM"/>
    </source>
</evidence>
<feature type="transmembrane region" description="Helical" evidence="1">
    <location>
        <begin position="316"/>
        <end position="338"/>
    </location>
</feature>
<feature type="transmembrane region" description="Helical" evidence="1">
    <location>
        <begin position="117"/>
        <end position="139"/>
    </location>
</feature>
<dbReference type="PANTHER" id="PTHR30569">
    <property type="entry name" value="CYTOSINE TRANSPORTER CODB"/>
    <property type="match status" value="1"/>
</dbReference>
<feature type="transmembrane region" description="Helical" evidence="1">
    <location>
        <begin position="274"/>
        <end position="304"/>
    </location>
</feature>
<feature type="transmembrane region" description="Helical" evidence="1">
    <location>
        <begin position="73"/>
        <end position="97"/>
    </location>
</feature>
<accession>A0A143PJW3</accession>
<organism evidence="2 3">
    <name type="scientific">Luteitalea pratensis</name>
    <dbReference type="NCBI Taxonomy" id="1855912"/>
    <lineage>
        <taxon>Bacteria</taxon>
        <taxon>Pseudomonadati</taxon>
        <taxon>Acidobacteriota</taxon>
        <taxon>Vicinamibacteria</taxon>
        <taxon>Vicinamibacterales</taxon>
        <taxon>Vicinamibacteraceae</taxon>
        <taxon>Luteitalea</taxon>
    </lineage>
</organism>
<sequence>MADGHPRILPPMSTPSAAEHFDALYEFDREPVTDDRLLGPGYFAGSLAGEHVAATEFVIGVMFVNWGASVRDMFLGLAIGNALAVLTWTLLCAPIAVQTRLTLYWYLRSIGGPWLTVVYNVLNAVLFCILAGCMITVSASAVRIPFGIAPQVHWYPDDWGFVLVVIVVGTVVVGLAMAGFKKLAAFSSVCSPWMFLMFVAGAVVALPQLAQQAGVAGPSDFFTIAERVVWTGRTPDGSAPMGFWRIAAFAWICNLAMHGGLSDMALFRYAKHSWYGLITAVGMFFGHYVAWICAGMMGAGAALLLQQPLARLDSGAVAYTTIGWAGIFAVVAAGWTTSNPTLYRAGLALQAITPNWSRARVTLVAGAATTVIACFPFVFTRLLDFVGLYGLLLAPAGAVVLTEHWIFPRIGLTQYWAYHQGKVLNWPALVAWLGSIAIGLLLERAGVLHLFYLFVPVYLLTIGSYIALASIAGARVPAPRGTSGIPGIERRGMAPAPDSPPKNSPVGRIAGLVAAAALVACVVLPFRMLGLDAAAVVAALPSMQSWLLVATLSYLVAGTVFYLSRYES</sequence>
<feature type="transmembrane region" description="Helical" evidence="1">
    <location>
        <begin position="546"/>
        <end position="564"/>
    </location>
</feature>
<dbReference type="AlphaFoldDB" id="A0A143PJW3"/>
<feature type="transmembrane region" description="Helical" evidence="1">
    <location>
        <begin position="423"/>
        <end position="442"/>
    </location>
</feature>
<reference evidence="2 3" key="1">
    <citation type="journal article" date="2016" name="Genome Announc.">
        <title>First Complete Genome Sequence of a Subdivision 6 Acidobacterium Strain.</title>
        <authorList>
            <person name="Huang S."/>
            <person name="Vieira S."/>
            <person name="Bunk B."/>
            <person name="Riedel T."/>
            <person name="Sproer C."/>
            <person name="Overmann J."/>
        </authorList>
    </citation>
    <scope>NUCLEOTIDE SEQUENCE [LARGE SCALE GENOMIC DNA]</scope>
    <source>
        <strain evidence="3">DSM 100886 HEG_-6_39</strain>
    </source>
</reference>
<dbReference type="KEGG" id="abac:LuPra_01986"/>
<dbReference type="GO" id="GO:0005886">
    <property type="term" value="C:plasma membrane"/>
    <property type="evidence" value="ECO:0007669"/>
    <property type="project" value="TreeGrafter"/>
</dbReference>